<evidence type="ECO:0000313" key="2">
    <source>
        <dbReference type="WBParaSite" id="TTAC_0000267201-mRNA-1"/>
    </source>
</evidence>
<sequence length="160" mass="18187">LISVTTPELEKYNEAIVILMSKATSAKEKLIRELRDAHEVLVTQICNLRDKSLDMLNKVEALENPNLSARIEDIESLIARIETFSTASTAIIEKGDLKELVQLDKDISQLQKDIEDFQTKEKKINSNENNISLKNLKINPAYKFIANVIEETDMLRKTDA</sequence>
<feature type="coiled-coil region" evidence="1">
    <location>
        <begin position="100"/>
        <end position="127"/>
    </location>
</feature>
<reference evidence="2" key="1">
    <citation type="submission" date="2017-02" db="UniProtKB">
        <authorList>
            <consortium name="WormBaseParasite"/>
        </authorList>
    </citation>
    <scope>IDENTIFICATION</scope>
</reference>
<protein>
    <submittedName>
        <fullName evidence="2">Dynactin domain-containing protein</fullName>
    </submittedName>
</protein>
<dbReference type="STRING" id="6205.A0A0R3WPI2"/>
<evidence type="ECO:0000256" key="1">
    <source>
        <dbReference type="SAM" id="Coils"/>
    </source>
</evidence>
<organism evidence="2">
    <name type="scientific">Hydatigena taeniaeformis</name>
    <name type="common">Feline tapeworm</name>
    <name type="synonym">Taenia taeniaeformis</name>
    <dbReference type="NCBI Taxonomy" id="6205"/>
    <lineage>
        <taxon>Eukaryota</taxon>
        <taxon>Metazoa</taxon>
        <taxon>Spiralia</taxon>
        <taxon>Lophotrochozoa</taxon>
        <taxon>Platyhelminthes</taxon>
        <taxon>Cestoda</taxon>
        <taxon>Eucestoda</taxon>
        <taxon>Cyclophyllidea</taxon>
        <taxon>Taeniidae</taxon>
        <taxon>Hydatigera</taxon>
    </lineage>
</organism>
<keyword evidence="1" id="KW-0175">Coiled coil</keyword>
<accession>A0A0R3WPI2</accession>
<proteinExistence type="predicted"/>
<name>A0A0R3WPI2_HYDTA</name>
<dbReference type="AlphaFoldDB" id="A0A0R3WPI2"/>
<dbReference type="WBParaSite" id="TTAC_0000267201-mRNA-1">
    <property type="protein sequence ID" value="TTAC_0000267201-mRNA-1"/>
    <property type="gene ID" value="TTAC_0000267201"/>
</dbReference>